<reference evidence="4" key="1">
    <citation type="submission" date="2017-08" db="EMBL/GenBank/DDBJ databases">
        <title>Haloferax marisrubri sp. nov., isolated from the Discovery deep brine-seawater interface in the Red Sea.</title>
        <authorList>
            <person name="Zhang G."/>
            <person name="Stingl U."/>
        </authorList>
    </citation>
    <scope>NUCLEOTIDE SEQUENCE [LARGE SCALE GENOMIC DNA]</scope>
    <source>
        <strain evidence="4">SB3</strain>
    </source>
</reference>
<dbReference type="RefSeq" id="WP_058568629.1">
    <property type="nucleotide sequence ID" value="NZ_LOPW02000022.1"/>
</dbReference>
<evidence type="ECO:0000313" key="5">
    <source>
        <dbReference type="Proteomes" id="UP000053621"/>
    </source>
</evidence>
<proteinExistence type="predicted"/>
<dbReference type="PANTHER" id="PTHR30349">
    <property type="entry name" value="PHAGE INTEGRASE-RELATED"/>
    <property type="match status" value="1"/>
</dbReference>
<dbReference type="GO" id="GO:0003677">
    <property type="term" value="F:DNA binding"/>
    <property type="evidence" value="ECO:0007669"/>
    <property type="project" value="UniProtKB-KW"/>
</dbReference>
<dbReference type="EMBL" id="LOPW02000022">
    <property type="protein sequence ID" value="POG53816.1"/>
    <property type="molecule type" value="Genomic_DNA"/>
</dbReference>
<feature type="domain" description="Tyr recombinase" evidence="3">
    <location>
        <begin position="97"/>
        <end position="270"/>
    </location>
</feature>
<dbReference type="AlphaFoldDB" id="A0A2P4NL07"/>
<dbReference type="GO" id="GO:0015074">
    <property type="term" value="P:DNA integration"/>
    <property type="evidence" value="ECO:0007669"/>
    <property type="project" value="InterPro"/>
</dbReference>
<dbReference type="Pfam" id="PF00589">
    <property type="entry name" value="Phage_integrase"/>
    <property type="match status" value="1"/>
</dbReference>
<comment type="caution">
    <text evidence="4">The sequence shown here is derived from an EMBL/GenBank/DDBJ whole genome shotgun (WGS) entry which is preliminary data.</text>
</comment>
<dbReference type="SUPFAM" id="SSF56349">
    <property type="entry name" value="DNA breaking-rejoining enzymes"/>
    <property type="match status" value="1"/>
</dbReference>
<dbReference type="Proteomes" id="UP000053621">
    <property type="component" value="Unassembled WGS sequence"/>
</dbReference>
<keyword evidence="5" id="KW-1185">Reference proteome</keyword>
<dbReference type="PANTHER" id="PTHR30349:SF81">
    <property type="entry name" value="TYROSINE RECOMBINASE XERC"/>
    <property type="match status" value="1"/>
</dbReference>
<evidence type="ECO:0000256" key="2">
    <source>
        <dbReference type="ARBA" id="ARBA00023172"/>
    </source>
</evidence>
<organism evidence="4 5">
    <name type="scientific">Haloferax marisrubri</name>
    <dbReference type="NCBI Taxonomy" id="1544719"/>
    <lineage>
        <taxon>Archaea</taxon>
        <taxon>Methanobacteriati</taxon>
        <taxon>Methanobacteriota</taxon>
        <taxon>Stenosarchaea group</taxon>
        <taxon>Halobacteria</taxon>
        <taxon>Halobacteriales</taxon>
        <taxon>Haloferacaceae</taxon>
        <taxon>Haloferax</taxon>
    </lineage>
</organism>
<accession>A0A2P4NL07</accession>
<name>A0A2P4NL07_9EURY</name>
<evidence type="ECO:0000256" key="1">
    <source>
        <dbReference type="ARBA" id="ARBA00023125"/>
    </source>
</evidence>
<dbReference type="Gene3D" id="1.10.150.130">
    <property type="match status" value="1"/>
</dbReference>
<dbReference type="InterPro" id="IPR050090">
    <property type="entry name" value="Tyrosine_recombinase_XerCD"/>
</dbReference>
<dbReference type="Gene3D" id="1.10.443.10">
    <property type="entry name" value="Intergrase catalytic core"/>
    <property type="match status" value="1"/>
</dbReference>
<evidence type="ECO:0000313" key="4">
    <source>
        <dbReference type="EMBL" id="POG53816.1"/>
    </source>
</evidence>
<keyword evidence="1" id="KW-0238">DNA-binding</keyword>
<gene>
    <name evidence="4" type="ORF">AUR65_018770</name>
</gene>
<dbReference type="PROSITE" id="PS51898">
    <property type="entry name" value="TYR_RECOMBINASE"/>
    <property type="match status" value="1"/>
</dbReference>
<dbReference type="OrthoDB" id="142231at2157"/>
<sequence length="276" mass="31972">MYETKRDDVLTDFARYLKIDQGLGEKTVNQHKMMAAVFLDAYQDIRPSPDEAKEFQERMMDDGYSPSHINNTMKAVTYYFGFHGEEVEFTRLKRPKKLPETISKSQVRRMLYTCNTYRDYAILKTLASSGVRATELCDLNVTDADLDERVLRIQEGKFGKGGVARISQSCADSIESYLSHRAVEHDPLFLSRTNQRLTRSGLLQLVRRRARDANIEQRVTVHMFRHYFATSMIENGADISVVKELMRHEDITATMKYLHLSGKALDEQYDRYAEDL</sequence>
<dbReference type="InterPro" id="IPR013762">
    <property type="entry name" value="Integrase-like_cat_sf"/>
</dbReference>
<dbReference type="InterPro" id="IPR010998">
    <property type="entry name" value="Integrase_recombinase_N"/>
</dbReference>
<protein>
    <submittedName>
        <fullName evidence="4">Integrase</fullName>
    </submittedName>
</protein>
<dbReference type="InterPro" id="IPR011010">
    <property type="entry name" value="DNA_brk_join_enz"/>
</dbReference>
<dbReference type="GO" id="GO:0006310">
    <property type="term" value="P:DNA recombination"/>
    <property type="evidence" value="ECO:0007669"/>
    <property type="project" value="UniProtKB-KW"/>
</dbReference>
<evidence type="ECO:0000259" key="3">
    <source>
        <dbReference type="PROSITE" id="PS51898"/>
    </source>
</evidence>
<dbReference type="InterPro" id="IPR002104">
    <property type="entry name" value="Integrase_catalytic"/>
</dbReference>
<keyword evidence="2" id="KW-0233">DNA recombination</keyword>